<evidence type="ECO:0000256" key="10">
    <source>
        <dbReference type="PROSITE-ProRule" id="PRU00339"/>
    </source>
</evidence>
<dbReference type="GO" id="GO:0005737">
    <property type="term" value="C:cytoplasm"/>
    <property type="evidence" value="ECO:0007669"/>
    <property type="project" value="TreeGrafter"/>
</dbReference>
<dbReference type="Pfam" id="PF25000">
    <property type="entry name" value="DUF7779"/>
    <property type="match status" value="1"/>
</dbReference>
<dbReference type="EMBL" id="CAADEZ010000107">
    <property type="protein sequence ID" value="VFJ52871.1"/>
    <property type="molecule type" value="Genomic_DNA"/>
</dbReference>
<evidence type="ECO:0000313" key="15">
    <source>
        <dbReference type="EMBL" id="VFK09932.1"/>
    </source>
</evidence>
<feature type="domain" description="TIR" evidence="12">
    <location>
        <begin position="2"/>
        <end position="138"/>
    </location>
</feature>
<feature type="region of interest" description="Disordered" evidence="11">
    <location>
        <begin position="144"/>
        <end position="167"/>
    </location>
</feature>
<dbReference type="GO" id="GO:0007018">
    <property type="term" value="P:microtubule-based movement"/>
    <property type="evidence" value="ECO:0007669"/>
    <property type="project" value="TreeGrafter"/>
</dbReference>
<evidence type="ECO:0000256" key="5">
    <source>
        <dbReference type="ARBA" id="ARBA00022737"/>
    </source>
</evidence>
<comment type="similarity">
    <text evidence="2">Belongs to the kinesin light chain family.</text>
</comment>
<sequence length="855" mass="94301">MNTKTLFLSHRRDAVGKAFARLIHQALTHRGYDVFLDVDNMEPGPWAEQLEREILARAHFLLLLTPGALGKCADDNDWVRREYEQAVASRRNIVPVRSEDFDLEAERDHCPAAMESVFDLQIASVSHGAFDRDVEELIRRFLPPHRAPGKEGEGESGDPLHNLPRRNPHFTGRVELLADLGRELVENGIAELQGLGGMGKTQTALEYAHRHLSHYRFIGWLPAEDPSSLADAFAGLAPLLGIVLDPAAKQAEVIERVRRALASRTGGLLVFDNAQFRADVEGYLPAQWRGHTLITSRDPALGLARDVLSPAPFTVAEARALLARHLDADDHGETGALAQLVEALGGLPLALEQARAYLAETGGTVGRYLTLFREHRAALLEHAAPGSQAGDITVATTWSLAFGRVQEQRPESAALLNLSAFLAPAEIPLWLFTGNTGHLPSDLAATAGDAFQFDRLMATLRRHALLETHGERFSFHRLVRAVLQERLREEERSQWLERAIELLDAAFPFDLSDLATWSPSAELIPHVSAVWEAAKERDMASGELGRLLNSAGSYLQRRGAYPGARALLEAALEIHRAVFGDRHPGTATVLNNLAFLLKEQGGYAKAWPLYKEALATRRTVLGDQHPDTAQTLNNLGRLLYEQSQYPEARPLVEEALAICRAVLGDQHPYTAHTLSNLAELLRAQGQLAKARPLYDETLAIRRAVLGDEHPDTANSLNNLAYLLTTQGQYDEARPLCEQALVIRQSVFGEKHPATARSLKNLGRLLLRQGNPQEAVAYLERALVVLESVFPGPHMNTMECLYNLGVACTESGEPARARAYLARARKMKAEHPEYRAVSLEEIDAALAGLGEERREG</sequence>
<keyword evidence="6 10" id="KW-0802">TPR repeat</keyword>
<keyword evidence="9" id="KW-0206">Cytoskeleton</keyword>
<dbReference type="SUPFAM" id="SSF52540">
    <property type="entry name" value="P-loop containing nucleoside triphosphate hydrolases"/>
    <property type="match status" value="1"/>
</dbReference>
<evidence type="ECO:0000256" key="9">
    <source>
        <dbReference type="ARBA" id="ARBA00023212"/>
    </source>
</evidence>
<dbReference type="Pfam" id="PF13676">
    <property type="entry name" value="TIR_2"/>
    <property type="match status" value="1"/>
</dbReference>
<dbReference type="EMBL" id="CAADFL010000120">
    <property type="protein sequence ID" value="VFK09932.1"/>
    <property type="molecule type" value="Genomic_DNA"/>
</dbReference>
<dbReference type="Gene3D" id="3.40.50.10140">
    <property type="entry name" value="Toll/interleukin-1 receptor homology (TIR) domain"/>
    <property type="match status" value="1"/>
</dbReference>
<dbReference type="AlphaFoldDB" id="A0A450SHV7"/>
<keyword evidence="5" id="KW-0677">Repeat</keyword>
<dbReference type="EMBL" id="CAADFA010000148">
    <property type="protein sequence ID" value="VFJ54941.1"/>
    <property type="molecule type" value="Genomic_DNA"/>
</dbReference>
<dbReference type="InterPro" id="IPR019734">
    <property type="entry name" value="TPR_rpt"/>
</dbReference>
<dbReference type="Pfam" id="PF13424">
    <property type="entry name" value="TPR_12"/>
    <property type="match status" value="3"/>
</dbReference>
<keyword evidence="7" id="KW-0175">Coiled coil</keyword>
<dbReference type="PANTHER" id="PTHR45783:SF3">
    <property type="entry name" value="KINESIN LIGHT CHAIN"/>
    <property type="match status" value="1"/>
</dbReference>
<dbReference type="PANTHER" id="PTHR45783">
    <property type="entry name" value="KINESIN LIGHT CHAIN"/>
    <property type="match status" value="1"/>
</dbReference>
<evidence type="ECO:0000313" key="13">
    <source>
        <dbReference type="EMBL" id="VFJ52871.1"/>
    </source>
</evidence>
<name>A0A450SHV7_9GAMM</name>
<dbReference type="GO" id="GO:0007165">
    <property type="term" value="P:signal transduction"/>
    <property type="evidence" value="ECO:0007669"/>
    <property type="project" value="InterPro"/>
</dbReference>
<dbReference type="InterPro" id="IPR035897">
    <property type="entry name" value="Toll_tir_struct_dom_sf"/>
</dbReference>
<proteinExistence type="inferred from homology"/>
<feature type="repeat" description="TPR" evidence="10">
    <location>
        <begin position="755"/>
        <end position="788"/>
    </location>
</feature>
<evidence type="ECO:0000256" key="3">
    <source>
        <dbReference type="ARBA" id="ARBA00022490"/>
    </source>
</evidence>
<evidence type="ECO:0000256" key="2">
    <source>
        <dbReference type="ARBA" id="ARBA00009622"/>
    </source>
</evidence>
<dbReference type="GO" id="GO:0005871">
    <property type="term" value="C:kinesin complex"/>
    <property type="evidence" value="ECO:0007669"/>
    <property type="project" value="InterPro"/>
</dbReference>
<keyword evidence="3" id="KW-0963">Cytoplasm</keyword>
<accession>A0A450SHV7</accession>
<dbReference type="SUPFAM" id="SSF52200">
    <property type="entry name" value="Toll/Interleukin receptor TIR domain"/>
    <property type="match status" value="1"/>
</dbReference>
<keyword evidence="4" id="KW-0493">Microtubule</keyword>
<dbReference type="InterPro" id="IPR002151">
    <property type="entry name" value="Kinesin_light"/>
</dbReference>
<evidence type="ECO:0000256" key="8">
    <source>
        <dbReference type="ARBA" id="ARBA00023175"/>
    </source>
</evidence>
<evidence type="ECO:0000256" key="7">
    <source>
        <dbReference type="ARBA" id="ARBA00023054"/>
    </source>
</evidence>
<evidence type="ECO:0000256" key="1">
    <source>
        <dbReference type="ARBA" id="ARBA00004245"/>
    </source>
</evidence>
<comment type="subcellular location">
    <subcellularLocation>
        <location evidence="1">Cytoplasm</location>
        <location evidence="1">Cytoskeleton</location>
    </subcellularLocation>
</comment>
<dbReference type="GO" id="GO:0019894">
    <property type="term" value="F:kinesin binding"/>
    <property type="evidence" value="ECO:0007669"/>
    <property type="project" value="TreeGrafter"/>
</dbReference>
<organism evidence="13">
    <name type="scientific">Candidatus Kentrum sp. FM</name>
    <dbReference type="NCBI Taxonomy" id="2126340"/>
    <lineage>
        <taxon>Bacteria</taxon>
        <taxon>Pseudomonadati</taxon>
        <taxon>Pseudomonadota</taxon>
        <taxon>Gammaproteobacteria</taxon>
        <taxon>Candidatus Kentrum</taxon>
    </lineage>
</organism>
<evidence type="ECO:0000256" key="6">
    <source>
        <dbReference type="ARBA" id="ARBA00022803"/>
    </source>
</evidence>
<dbReference type="SMART" id="SM00028">
    <property type="entry name" value="TPR"/>
    <property type="match status" value="7"/>
</dbReference>
<dbReference type="Gene3D" id="1.25.40.10">
    <property type="entry name" value="Tetratricopeptide repeat domain"/>
    <property type="match status" value="2"/>
</dbReference>
<dbReference type="InterPro" id="IPR011990">
    <property type="entry name" value="TPR-like_helical_dom_sf"/>
</dbReference>
<dbReference type="InterPro" id="IPR027417">
    <property type="entry name" value="P-loop_NTPase"/>
</dbReference>
<evidence type="ECO:0000256" key="11">
    <source>
        <dbReference type="SAM" id="MobiDB-lite"/>
    </source>
</evidence>
<dbReference type="SUPFAM" id="SSF48452">
    <property type="entry name" value="TPR-like"/>
    <property type="match status" value="2"/>
</dbReference>
<protein>
    <submittedName>
        <fullName evidence="13">Tfp pilus assembly protein PilF</fullName>
    </submittedName>
</protein>
<evidence type="ECO:0000259" key="12">
    <source>
        <dbReference type="PROSITE" id="PS50104"/>
    </source>
</evidence>
<dbReference type="GO" id="GO:0005874">
    <property type="term" value="C:microtubule"/>
    <property type="evidence" value="ECO:0007669"/>
    <property type="project" value="UniProtKB-KW"/>
</dbReference>
<evidence type="ECO:0000313" key="14">
    <source>
        <dbReference type="EMBL" id="VFJ54941.1"/>
    </source>
</evidence>
<dbReference type="InterPro" id="IPR056681">
    <property type="entry name" value="DUF7779"/>
</dbReference>
<evidence type="ECO:0000256" key="4">
    <source>
        <dbReference type="ARBA" id="ARBA00022701"/>
    </source>
</evidence>
<gene>
    <name evidence="13" type="ORF">BECKFM1743A_GA0114220_101071</name>
    <name evidence="15" type="ORF">BECKFM1743B_GA0114221_1012010</name>
    <name evidence="14" type="ORF">BECKFM1743C_GA0114222_101481</name>
</gene>
<dbReference type="PROSITE" id="PS50005">
    <property type="entry name" value="TPR"/>
    <property type="match status" value="1"/>
</dbReference>
<dbReference type="PROSITE" id="PS50104">
    <property type="entry name" value="TIR"/>
    <property type="match status" value="1"/>
</dbReference>
<dbReference type="InterPro" id="IPR000157">
    <property type="entry name" value="TIR_dom"/>
</dbReference>
<keyword evidence="8" id="KW-0505">Motor protein</keyword>
<reference evidence="13" key="1">
    <citation type="submission" date="2019-02" db="EMBL/GenBank/DDBJ databases">
        <authorList>
            <person name="Gruber-Vodicka R. H."/>
            <person name="Seah K. B. B."/>
        </authorList>
    </citation>
    <scope>NUCLEOTIDE SEQUENCE</scope>
    <source>
        <strain evidence="13">BECK_BZ163</strain>
        <strain evidence="15">BECK_BZ164</strain>
        <strain evidence="14">BECK_BZ165</strain>
    </source>
</reference>
<dbReference type="Gene3D" id="3.40.50.300">
    <property type="entry name" value="P-loop containing nucleotide triphosphate hydrolases"/>
    <property type="match status" value="1"/>
</dbReference>